<dbReference type="OrthoDB" id="8457158at2"/>
<organism evidence="1 2">
    <name type="scientific">Rhizobium multihospitium</name>
    <dbReference type="NCBI Taxonomy" id="410764"/>
    <lineage>
        <taxon>Bacteria</taxon>
        <taxon>Pseudomonadati</taxon>
        <taxon>Pseudomonadota</taxon>
        <taxon>Alphaproteobacteria</taxon>
        <taxon>Hyphomicrobiales</taxon>
        <taxon>Rhizobiaceae</taxon>
        <taxon>Rhizobium/Agrobacterium group</taxon>
        <taxon>Rhizobium</taxon>
    </lineage>
</organism>
<name>A0A1C3VIT8_9HYPH</name>
<protein>
    <submittedName>
        <fullName evidence="1">Uncharacterized protein</fullName>
    </submittedName>
</protein>
<proteinExistence type="predicted"/>
<dbReference type="Proteomes" id="UP000199101">
    <property type="component" value="Unassembled WGS sequence"/>
</dbReference>
<reference evidence="2" key="1">
    <citation type="submission" date="2016-08" db="EMBL/GenBank/DDBJ databases">
        <authorList>
            <person name="Varghese N."/>
            <person name="Submissions Spin"/>
        </authorList>
    </citation>
    <scope>NUCLEOTIDE SEQUENCE [LARGE SCALE GENOMIC DNA]</scope>
    <source>
        <strain evidence="2">HAMBI 2975</strain>
    </source>
</reference>
<accession>A0A1C3VIT8</accession>
<sequence>MYKSLIIFTLFLTTPSVGQTSPLKDEFAASLEMVVPALSDRAHLTIGEAGKVDSNRNDRLLDQIQGTWTILDMISLDNEDAIAKSCRNVPVRFQKVNGYTASKSITLGKSTYEFRYIFRKGISYHIRTDIDALIANNHQKDNPPSKDLDVFDRQYLETANQVANLLLVSPNVLLEVVNGNERLYGRCE</sequence>
<dbReference type="AlphaFoldDB" id="A0A1C3VIT8"/>
<evidence type="ECO:0000313" key="1">
    <source>
        <dbReference type="EMBL" id="SCB27760.1"/>
    </source>
</evidence>
<dbReference type="RefSeq" id="WP_092712082.1">
    <property type="nucleotide sequence ID" value="NZ_FMAG01000003.1"/>
</dbReference>
<keyword evidence="2" id="KW-1185">Reference proteome</keyword>
<gene>
    <name evidence="1" type="ORF">GA0061103_3865</name>
</gene>
<evidence type="ECO:0000313" key="2">
    <source>
        <dbReference type="Proteomes" id="UP000199101"/>
    </source>
</evidence>
<dbReference type="EMBL" id="FMAG01000003">
    <property type="protein sequence ID" value="SCB27760.1"/>
    <property type="molecule type" value="Genomic_DNA"/>
</dbReference>